<dbReference type="InterPro" id="IPR050237">
    <property type="entry name" value="ATP-dep_AMP-bd_enzyme"/>
</dbReference>
<reference evidence="3 4" key="1">
    <citation type="journal article" date="2019" name="Int. J. Syst. Evol. Microbiol.">
        <title>The Global Catalogue of Microorganisms (GCM) 10K type strain sequencing project: providing services to taxonomists for standard genome sequencing and annotation.</title>
        <authorList>
            <consortium name="The Broad Institute Genomics Platform"/>
            <consortium name="The Broad Institute Genome Sequencing Center for Infectious Disease"/>
            <person name="Wu L."/>
            <person name="Ma J."/>
        </authorList>
    </citation>
    <scope>NUCLEOTIDE SEQUENCE [LARGE SCALE GENOMIC DNA]</scope>
    <source>
        <strain evidence="3 4">JCM 14942</strain>
    </source>
</reference>
<dbReference type="PANTHER" id="PTHR43767">
    <property type="entry name" value="LONG-CHAIN-FATTY-ACID--COA LIGASE"/>
    <property type="match status" value="1"/>
</dbReference>
<evidence type="ECO:0000259" key="2">
    <source>
        <dbReference type="Pfam" id="PF13193"/>
    </source>
</evidence>
<evidence type="ECO:0000313" key="3">
    <source>
        <dbReference type="EMBL" id="GAA1529260.1"/>
    </source>
</evidence>
<gene>
    <name evidence="3" type="ORF">GCM10009788_35890</name>
</gene>
<dbReference type="Pfam" id="PF00501">
    <property type="entry name" value="AMP-binding"/>
    <property type="match status" value="1"/>
</dbReference>
<accession>A0ABN2AX33</accession>
<comment type="caution">
    <text evidence="3">The sequence shown here is derived from an EMBL/GenBank/DDBJ whole genome shotgun (WGS) entry which is preliminary data.</text>
</comment>
<dbReference type="PROSITE" id="PS00455">
    <property type="entry name" value="AMP_BINDING"/>
    <property type="match status" value="1"/>
</dbReference>
<protein>
    <submittedName>
        <fullName evidence="3">ATP-dependent acyl-CoA ligase</fullName>
    </submittedName>
</protein>
<dbReference type="Gene3D" id="3.40.50.12780">
    <property type="entry name" value="N-terminal domain of ligase-like"/>
    <property type="match status" value="1"/>
</dbReference>
<dbReference type="Gene3D" id="3.30.300.30">
    <property type="match status" value="1"/>
</dbReference>
<name>A0ABN2AX33_9ACTN</name>
<evidence type="ECO:0000259" key="1">
    <source>
        <dbReference type="Pfam" id="PF00501"/>
    </source>
</evidence>
<feature type="domain" description="AMP-dependent synthetase/ligase" evidence="1">
    <location>
        <begin position="18"/>
        <end position="369"/>
    </location>
</feature>
<dbReference type="EMBL" id="BAAAOR010000026">
    <property type="protein sequence ID" value="GAA1529260.1"/>
    <property type="molecule type" value="Genomic_DNA"/>
</dbReference>
<dbReference type="Pfam" id="PF13193">
    <property type="entry name" value="AMP-binding_C"/>
    <property type="match status" value="1"/>
</dbReference>
<feature type="domain" description="AMP-binding enzyme C-terminal" evidence="2">
    <location>
        <begin position="424"/>
        <end position="499"/>
    </location>
</feature>
<proteinExistence type="predicted"/>
<dbReference type="InterPro" id="IPR045851">
    <property type="entry name" value="AMP-bd_C_sf"/>
</dbReference>
<dbReference type="InterPro" id="IPR042099">
    <property type="entry name" value="ANL_N_sf"/>
</dbReference>
<keyword evidence="3" id="KW-0436">Ligase</keyword>
<evidence type="ECO:0000313" key="4">
    <source>
        <dbReference type="Proteomes" id="UP001500842"/>
    </source>
</evidence>
<dbReference type="InterPro" id="IPR020845">
    <property type="entry name" value="AMP-binding_CS"/>
</dbReference>
<dbReference type="RefSeq" id="WP_344112957.1">
    <property type="nucleotide sequence ID" value="NZ_BAAAOR010000026.1"/>
</dbReference>
<sequence>MNASWLTSDAAVLPQALRSRAAEHPDRTLVVFEDGRRWTYRETLHEAERVAHALRRVGVGRGDRVVSWLPTGSDALRVWLGVNLLGAALVPLNTAYRGGLLEHSVALSDASVAVVHADLLDRLETVDHAGLTDVIVVGGTGTVGGLRVHDASVLDRDPPPEPAAWPDVMPWDPYAVVLTSGTTGPSKGVVCSYAQLSACAQAAFAGDFGAEDRYLVTLPLFHAGGTIGVNAAVVLGGSIVLTSGFRTGDFWDLVRATRPTHVTLLGVMATYLSKQEPSAADRDHSLRRVFMIPLSDAATFAGRFGVEVVAMYNMTEISIPIISGPNPARDGTSGRVRAGMEVRLVDEHDLEVPDGEVGELVVRGAEPWTIATEYLGRPEATAAAWRNGWFHTGDAFRQVDGEYFFVDRMGDTIRRRGENISSFEVESEIIAHPSVSEVAIVATPSPDGEDEVLAIVAPAPGRTIDVQELIEFIRPRLAHFMVPRYFRVLDELPKTPTSKVQKHTLRAAGITPDTIDREDLGIRIRKEHIGRRRT</sequence>
<dbReference type="PANTHER" id="PTHR43767:SF1">
    <property type="entry name" value="NONRIBOSOMAL PEPTIDE SYNTHASE PES1 (EUROFUNG)-RELATED"/>
    <property type="match status" value="1"/>
</dbReference>
<dbReference type="SUPFAM" id="SSF56801">
    <property type="entry name" value="Acetyl-CoA synthetase-like"/>
    <property type="match status" value="1"/>
</dbReference>
<dbReference type="GO" id="GO:0016874">
    <property type="term" value="F:ligase activity"/>
    <property type="evidence" value="ECO:0007669"/>
    <property type="project" value="UniProtKB-KW"/>
</dbReference>
<dbReference type="InterPro" id="IPR025110">
    <property type="entry name" value="AMP-bd_C"/>
</dbReference>
<dbReference type="InterPro" id="IPR000873">
    <property type="entry name" value="AMP-dep_synth/lig_dom"/>
</dbReference>
<dbReference type="Proteomes" id="UP001500842">
    <property type="component" value="Unassembled WGS sequence"/>
</dbReference>
<organism evidence="3 4">
    <name type="scientific">Nocardioides humi</name>
    <dbReference type="NCBI Taxonomy" id="449461"/>
    <lineage>
        <taxon>Bacteria</taxon>
        <taxon>Bacillati</taxon>
        <taxon>Actinomycetota</taxon>
        <taxon>Actinomycetes</taxon>
        <taxon>Propionibacteriales</taxon>
        <taxon>Nocardioidaceae</taxon>
        <taxon>Nocardioides</taxon>
    </lineage>
</organism>
<keyword evidence="4" id="KW-1185">Reference proteome</keyword>